<feature type="region of interest" description="Disordered" evidence="1">
    <location>
        <begin position="17"/>
        <end position="44"/>
    </location>
</feature>
<organism evidence="2">
    <name type="scientific">viral metagenome</name>
    <dbReference type="NCBI Taxonomy" id="1070528"/>
    <lineage>
        <taxon>unclassified sequences</taxon>
        <taxon>metagenomes</taxon>
        <taxon>organismal metagenomes</taxon>
    </lineage>
</organism>
<evidence type="ECO:0000313" key="2">
    <source>
        <dbReference type="EMBL" id="QHT03616.1"/>
    </source>
</evidence>
<reference evidence="2" key="1">
    <citation type="journal article" date="2020" name="Nature">
        <title>Giant virus diversity and host interactions through global metagenomics.</title>
        <authorList>
            <person name="Schulz F."/>
            <person name="Roux S."/>
            <person name="Paez-Espino D."/>
            <person name="Jungbluth S."/>
            <person name="Walsh D.A."/>
            <person name="Denef V.J."/>
            <person name="McMahon K.D."/>
            <person name="Konstantinidis K.T."/>
            <person name="Eloe-Fadrosh E.A."/>
            <person name="Kyrpides N.C."/>
            <person name="Woyke T."/>
        </authorList>
    </citation>
    <scope>NUCLEOTIDE SEQUENCE</scope>
    <source>
        <strain evidence="2">GVMAG-M-3300021079-18</strain>
    </source>
</reference>
<sequence>MGCCLRKPVQTDEVVTVLPPEPEVKETPPEQSALFKKIESNPLA</sequence>
<accession>A0A6C0CFS1</accession>
<name>A0A6C0CFS1_9ZZZZ</name>
<proteinExistence type="predicted"/>
<protein>
    <submittedName>
        <fullName evidence="2">Uncharacterized protein</fullName>
    </submittedName>
</protein>
<evidence type="ECO:0000256" key="1">
    <source>
        <dbReference type="SAM" id="MobiDB-lite"/>
    </source>
</evidence>
<dbReference type="EMBL" id="MN739414">
    <property type="protein sequence ID" value="QHT03616.1"/>
    <property type="molecule type" value="Genomic_DNA"/>
</dbReference>
<dbReference type="AlphaFoldDB" id="A0A6C0CFS1"/>